<comment type="caution">
    <text evidence="1">The sequence shown here is derived from an EMBL/GenBank/DDBJ whole genome shotgun (WGS) entry which is preliminary data.</text>
</comment>
<proteinExistence type="predicted"/>
<accession>A0ABN8FBN3</accession>
<keyword evidence="2" id="KW-1185">Reference proteome</keyword>
<dbReference type="EMBL" id="CAKMAB010000001">
    <property type="protein sequence ID" value="CAH1054020.1"/>
    <property type="molecule type" value="Genomic_DNA"/>
</dbReference>
<reference evidence="1" key="1">
    <citation type="submission" date="2021-12" db="EMBL/GenBank/DDBJ databases">
        <authorList>
            <person name="Criscuolo A."/>
        </authorList>
    </citation>
    <scope>NUCLEOTIDE SEQUENCE</scope>
    <source>
        <strain evidence="1">CIP111894</strain>
    </source>
</reference>
<protein>
    <submittedName>
        <fullName evidence="1">Uncharacterized protein</fullName>
    </submittedName>
</protein>
<evidence type="ECO:0000313" key="2">
    <source>
        <dbReference type="Proteomes" id="UP000838749"/>
    </source>
</evidence>
<gene>
    <name evidence="1" type="ORF">PAECIP111894_00165</name>
</gene>
<evidence type="ECO:0000313" key="1">
    <source>
        <dbReference type="EMBL" id="CAH1054020.1"/>
    </source>
</evidence>
<dbReference type="Proteomes" id="UP000838749">
    <property type="component" value="Unassembled WGS sequence"/>
</dbReference>
<name>A0ABN8FBN3_9BACL</name>
<dbReference type="RefSeq" id="WP_234530016.1">
    <property type="nucleotide sequence ID" value="NZ_CAKMAB010000001.1"/>
</dbReference>
<dbReference type="Pfam" id="PF23140">
    <property type="entry name" value="Gp80"/>
    <property type="match status" value="1"/>
</dbReference>
<organism evidence="1 2">
    <name type="scientific">Paenibacillus pseudetheri</name>
    <dbReference type="NCBI Taxonomy" id="2897682"/>
    <lineage>
        <taxon>Bacteria</taxon>
        <taxon>Bacillati</taxon>
        <taxon>Bacillota</taxon>
        <taxon>Bacilli</taxon>
        <taxon>Bacillales</taxon>
        <taxon>Paenibacillaceae</taxon>
        <taxon>Paenibacillus</taxon>
    </lineage>
</organism>
<sequence>MNNLSSYLETALLNHVFRGVPYTPPSAIYVALYTSNPTKMDTGQEVVGGSYVRRTVIFNVPALESNIKTIKNNADLVFPTATANWNAVTHIGLRDAASGGNLLMFGDLQDVRSILTNDIFKFLVGQLQLSLS</sequence>
<dbReference type="InterPro" id="IPR056908">
    <property type="entry name" value="Gp80-like"/>
</dbReference>